<dbReference type="PANTHER" id="PTHR21660">
    <property type="entry name" value="THIOESTERASE SUPERFAMILY MEMBER-RELATED"/>
    <property type="match status" value="1"/>
</dbReference>
<dbReference type="STRING" id="1095630.A0A2J6TP40"/>
<keyword evidence="4" id="KW-0413">Isomerase</keyword>
<dbReference type="CDD" id="cd03443">
    <property type="entry name" value="PaaI_thioesterase"/>
    <property type="match status" value="1"/>
</dbReference>
<gene>
    <name evidence="4" type="ORF">K444DRAFT_625428</name>
</gene>
<name>A0A2J6TP40_9HELO</name>
<organism evidence="4 5">
    <name type="scientific">Hyaloscypha bicolor E</name>
    <dbReference type="NCBI Taxonomy" id="1095630"/>
    <lineage>
        <taxon>Eukaryota</taxon>
        <taxon>Fungi</taxon>
        <taxon>Dikarya</taxon>
        <taxon>Ascomycota</taxon>
        <taxon>Pezizomycotina</taxon>
        <taxon>Leotiomycetes</taxon>
        <taxon>Helotiales</taxon>
        <taxon>Hyaloscyphaceae</taxon>
        <taxon>Hyaloscypha</taxon>
        <taxon>Hyaloscypha bicolor</taxon>
    </lineage>
</organism>
<dbReference type="OrthoDB" id="46529at2759"/>
<dbReference type="AlphaFoldDB" id="A0A2J6TP40"/>
<keyword evidence="2" id="KW-0378">Hydrolase</keyword>
<dbReference type="InParanoid" id="A0A2J6TP40"/>
<dbReference type="GO" id="GO:0016853">
    <property type="term" value="F:isomerase activity"/>
    <property type="evidence" value="ECO:0007669"/>
    <property type="project" value="UniProtKB-KW"/>
</dbReference>
<reference evidence="4 5" key="1">
    <citation type="submission" date="2016-04" db="EMBL/GenBank/DDBJ databases">
        <title>A degradative enzymes factory behind the ericoid mycorrhizal symbiosis.</title>
        <authorList>
            <consortium name="DOE Joint Genome Institute"/>
            <person name="Martino E."/>
            <person name="Morin E."/>
            <person name="Grelet G."/>
            <person name="Kuo A."/>
            <person name="Kohler A."/>
            <person name="Daghino S."/>
            <person name="Barry K."/>
            <person name="Choi C."/>
            <person name="Cichocki N."/>
            <person name="Clum A."/>
            <person name="Copeland A."/>
            <person name="Hainaut M."/>
            <person name="Haridas S."/>
            <person name="Labutti K."/>
            <person name="Lindquist E."/>
            <person name="Lipzen A."/>
            <person name="Khouja H.-R."/>
            <person name="Murat C."/>
            <person name="Ohm R."/>
            <person name="Olson A."/>
            <person name="Spatafora J."/>
            <person name="Veneault-Fourrey C."/>
            <person name="Henrissat B."/>
            <person name="Grigoriev I."/>
            <person name="Martin F."/>
            <person name="Perotto S."/>
        </authorList>
    </citation>
    <scope>NUCLEOTIDE SEQUENCE [LARGE SCALE GENOMIC DNA]</scope>
    <source>
        <strain evidence="4 5">E</strain>
    </source>
</reference>
<dbReference type="InterPro" id="IPR003736">
    <property type="entry name" value="PAAI_dom"/>
</dbReference>
<evidence type="ECO:0000313" key="4">
    <source>
        <dbReference type="EMBL" id="PMD64791.1"/>
    </source>
</evidence>
<dbReference type="NCBIfam" id="TIGR00369">
    <property type="entry name" value="unchar_dom_1"/>
    <property type="match status" value="1"/>
</dbReference>
<dbReference type="EMBL" id="KZ613747">
    <property type="protein sequence ID" value="PMD64791.1"/>
    <property type="molecule type" value="Genomic_DNA"/>
</dbReference>
<dbReference type="PANTHER" id="PTHR21660:SF1">
    <property type="entry name" value="ACYL-COENZYME A THIOESTERASE 13"/>
    <property type="match status" value="1"/>
</dbReference>
<evidence type="ECO:0000256" key="1">
    <source>
        <dbReference type="ARBA" id="ARBA00008324"/>
    </source>
</evidence>
<feature type="domain" description="Thioesterase" evidence="3">
    <location>
        <begin position="49"/>
        <end position="122"/>
    </location>
</feature>
<dbReference type="SUPFAM" id="SSF54637">
    <property type="entry name" value="Thioesterase/thiol ester dehydrase-isomerase"/>
    <property type="match status" value="1"/>
</dbReference>
<dbReference type="Proteomes" id="UP000235371">
    <property type="component" value="Unassembled WGS sequence"/>
</dbReference>
<dbReference type="InterPro" id="IPR039298">
    <property type="entry name" value="ACOT13"/>
</dbReference>
<dbReference type="GO" id="GO:0047617">
    <property type="term" value="F:fatty acyl-CoA hydrolase activity"/>
    <property type="evidence" value="ECO:0007669"/>
    <property type="project" value="InterPro"/>
</dbReference>
<evidence type="ECO:0000259" key="3">
    <source>
        <dbReference type="Pfam" id="PF03061"/>
    </source>
</evidence>
<protein>
    <submittedName>
        <fullName evidence="4">Thioesterase/thiol ester dehydrase-isomerase</fullName>
    </submittedName>
</protein>
<proteinExistence type="inferred from homology"/>
<dbReference type="GeneID" id="36590603"/>
<dbReference type="Pfam" id="PF03061">
    <property type="entry name" value="4HBT"/>
    <property type="match status" value="1"/>
</dbReference>
<dbReference type="RefSeq" id="XP_024741695.1">
    <property type="nucleotide sequence ID" value="XM_024882526.1"/>
</dbReference>
<evidence type="ECO:0000256" key="2">
    <source>
        <dbReference type="ARBA" id="ARBA00022801"/>
    </source>
</evidence>
<evidence type="ECO:0000313" key="5">
    <source>
        <dbReference type="Proteomes" id="UP000235371"/>
    </source>
</evidence>
<sequence>MSSSYTKNFTCSVLATPIHTTLGVTLKSQFNNLAILNFTTAPIHLTPSNTVHGGISSLLIDSACFLAVIPSLKDGESVATIASSFQILDAMPGEGKVYEVEGRVVRRGKKVVFCEGHVKCEGKLIAKGNLTKVVTWERSKL</sequence>
<dbReference type="InterPro" id="IPR006683">
    <property type="entry name" value="Thioestr_dom"/>
</dbReference>
<dbReference type="Gene3D" id="3.10.129.10">
    <property type="entry name" value="Hotdog Thioesterase"/>
    <property type="match status" value="1"/>
</dbReference>
<accession>A0A2J6TP40</accession>
<dbReference type="InterPro" id="IPR029069">
    <property type="entry name" value="HotDog_dom_sf"/>
</dbReference>
<comment type="similarity">
    <text evidence="1">Belongs to the thioesterase PaaI family.</text>
</comment>
<keyword evidence="5" id="KW-1185">Reference proteome</keyword>